<dbReference type="InterPro" id="IPR011989">
    <property type="entry name" value="ARM-like"/>
</dbReference>
<gene>
    <name evidence="3" type="primary">LOC106467013</name>
</gene>
<dbReference type="GeneID" id="106467013"/>
<dbReference type="Proteomes" id="UP000694941">
    <property type="component" value="Unplaced"/>
</dbReference>
<dbReference type="PANTHER" id="PTHR12444:SF8">
    <property type="entry name" value="PROTEIN EFR3 HOMOLOG CMP44E"/>
    <property type="match status" value="1"/>
</dbReference>
<sequence>MSVGCSGCCSALRPRYKRLVDNIFPANPQDGLVRNNMEKLTFYALSSPEKLDRIGEYLAQRVARDISRHRNGYVVIAMEAMDQLLVACHAQSLNLFVESFLKMIHGLLESHEPTMQLLATSSFVKFANIEEDTPSYHRRYDFFVSKFSSLCHNNHSDPETRNKLRVAGLKGLQGVVRKTVSDDLQVNIWDEIHMEKIIPSLLFNMQENYETPDSPQDETTPWTLAENCLRELMSRATFGHIRSVIRPVLKHLDNHELWVKESAIHMFKVIMYSIQAQYSYAVIQLLMSHLDEKSRVDDSGQRKPSARPRADAKVRRGIVTVLSNIVAIAAGESIGPSVLEIFNSLLNHLRNSIDVKNTTPADHENETLLQEAVINTLGVFANNLPDYQKIEIMMFIMGKVPLSGEESRNTDVLLQHILLKSLLEVGTKYRTVQMAQAFPSAFLQPLLDMSLATDPAVRLVVQQIFHTLLDRHENLPKLQKTSVDGPLPQLTVDKCSRQDMMFIKKNGPEIMVHIYENVQLTNNTKDNFEALYVTLGLLCIELGSDSEALIELMRLIFAIQDLPNTTSAMTASHRASVHALVASFLYVVGHLTAIPSFCTHIEQIIKNRRERARHLLPWEDNKQALNSLPEVTDDLLFDKTVVAEALQSSGHDTSRLLTPYMPRNLGEVNVNRSISDLNSINVEVDSISSSPGLFRKHPQEEITVASLKKMMAEPLDVQQEEEKQRRLQVVEQFRTAAFEDLVAKTEQQTVDLQNKLNEILGKLPPAIDLCSRPSSPHPSAHNDDCLRQICPVPPPYPVQFPELFVF</sequence>
<dbReference type="RefSeq" id="XP_013782777.1">
    <property type="nucleotide sequence ID" value="XM_013927323.2"/>
</dbReference>
<dbReference type="InterPro" id="IPR049152">
    <property type="entry name" value="EFR3-like_ARM"/>
</dbReference>
<dbReference type="InterPro" id="IPR016024">
    <property type="entry name" value="ARM-type_fold"/>
</dbReference>
<dbReference type="SUPFAM" id="SSF48371">
    <property type="entry name" value="ARM repeat"/>
    <property type="match status" value="1"/>
</dbReference>
<dbReference type="InterPro" id="IPR051851">
    <property type="entry name" value="EFR3_Homologs"/>
</dbReference>
<evidence type="ECO:0000256" key="1">
    <source>
        <dbReference type="ARBA" id="ARBA00010216"/>
    </source>
</evidence>
<comment type="similarity">
    <text evidence="1">Belongs to the EFR3 family.</text>
</comment>
<accession>A0ABM1BIP6</accession>
<evidence type="ECO:0000313" key="3">
    <source>
        <dbReference type="RefSeq" id="XP_013782777.1"/>
    </source>
</evidence>
<dbReference type="PANTHER" id="PTHR12444">
    <property type="entry name" value="PROTEIN EFR3 HOMOLOG CMP44E"/>
    <property type="match status" value="1"/>
</dbReference>
<organism evidence="2 3">
    <name type="scientific">Limulus polyphemus</name>
    <name type="common">Atlantic horseshoe crab</name>
    <dbReference type="NCBI Taxonomy" id="6850"/>
    <lineage>
        <taxon>Eukaryota</taxon>
        <taxon>Metazoa</taxon>
        <taxon>Ecdysozoa</taxon>
        <taxon>Arthropoda</taxon>
        <taxon>Chelicerata</taxon>
        <taxon>Merostomata</taxon>
        <taxon>Xiphosura</taxon>
        <taxon>Limulidae</taxon>
        <taxon>Limulus</taxon>
    </lineage>
</organism>
<protein>
    <submittedName>
        <fullName evidence="3">Protein EFR3 homolog B-like isoform X1</fullName>
    </submittedName>
</protein>
<keyword evidence="2" id="KW-1185">Reference proteome</keyword>
<dbReference type="Pfam" id="PF21052">
    <property type="entry name" value="EFR3_ARM"/>
    <property type="match status" value="1"/>
</dbReference>
<evidence type="ECO:0000313" key="2">
    <source>
        <dbReference type="Proteomes" id="UP000694941"/>
    </source>
</evidence>
<proteinExistence type="inferred from homology"/>
<dbReference type="Gene3D" id="1.25.10.10">
    <property type="entry name" value="Leucine-rich Repeat Variant"/>
    <property type="match status" value="1"/>
</dbReference>
<reference evidence="3" key="1">
    <citation type="submission" date="2025-08" db="UniProtKB">
        <authorList>
            <consortium name="RefSeq"/>
        </authorList>
    </citation>
    <scope>IDENTIFICATION</scope>
    <source>
        <tissue evidence="3">Muscle</tissue>
    </source>
</reference>
<name>A0ABM1BIP6_LIMPO</name>